<dbReference type="Proteomes" id="UP000683493">
    <property type="component" value="Chromosome"/>
</dbReference>
<keyword evidence="1" id="KW-0175">Coiled coil</keyword>
<keyword evidence="6" id="KW-1185">Reference proteome</keyword>
<evidence type="ECO:0000259" key="4">
    <source>
        <dbReference type="Pfam" id="PF14331"/>
    </source>
</evidence>
<dbReference type="InterPro" id="IPR025743">
    <property type="entry name" value="TssM1_N"/>
</dbReference>
<organism evidence="5 6">
    <name type="scientific">Geomonas diazotrophica</name>
    <dbReference type="NCBI Taxonomy" id="2843197"/>
    <lineage>
        <taxon>Bacteria</taxon>
        <taxon>Pseudomonadati</taxon>
        <taxon>Thermodesulfobacteriota</taxon>
        <taxon>Desulfuromonadia</taxon>
        <taxon>Geobacterales</taxon>
        <taxon>Geobacteraceae</taxon>
        <taxon>Geomonas</taxon>
    </lineage>
</organism>
<reference evidence="5 6" key="1">
    <citation type="submission" date="2021-06" db="EMBL/GenBank/DDBJ databases">
        <title>Gemonas diversity in paddy soil.</title>
        <authorList>
            <person name="Liu G."/>
        </authorList>
    </citation>
    <scope>NUCLEOTIDE SEQUENCE [LARGE SCALE GENOMIC DNA]</scope>
    <source>
        <strain evidence="5 6">RG29</strain>
    </source>
</reference>
<feature type="coiled-coil region" evidence="1">
    <location>
        <begin position="219"/>
        <end position="253"/>
    </location>
</feature>
<evidence type="ECO:0000313" key="6">
    <source>
        <dbReference type="Proteomes" id="UP000683493"/>
    </source>
</evidence>
<name>A0ABX8JN57_9BACT</name>
<dbReference type="Pfam" id="PF14331">
    <property type="entry name" value="IcmF-related_N"/>
    <property type="match status" value="1"/>
</dbReference>
<feature type="transmembrane region" description="Helical" evidence="3">
    <location>
        <begin position="38"/>
        <end position="56"/>
    </location>
</feature>
<evidence type="ECO:0000256" key="3">
    <source>
        <dbReference type="SAM" id="Phobius"/>
    </source>
</evidence>
<dbReference type="PANTHER" id="PTHR36153">
    <property type="entry name" value="INNER MEMBRANE PROTEIN-RELATED"/>
    <property type="match status" value="1"/>
</dbReference>
<keyword evidence="3" id="KW-0472">Membrane</keyword>
<proteinExistence type="predicted"/>
<feature type="region of interest" description="Disordered" evidence="2">
    <location>
        <begin position="64"/>
        <end position="92"/>
    </location>
</feature>
<sequence>MKYTVLTYCKYVLFGAALLPITLITIVMIPLLPWTWRIGILLPFIVLLLWGALEGLKKLLQRGKQRPAQQEPASAEAQPAREESVRIDPSSAETVRQDRILDLQQSFRAAVRTLKSSHLKQEGDPLHVLPWYLLLGATGSGKTSAVRGARLLSPFSEGTEEGATANCSWHFYDQGIVIDTAGRYAVPVDPGTDREEWSAFLSLLKRYRRTEYLNGVIVTVAADRLAAREQGELEELEEQGRQLRCRIEELIRYLGVTVPVYLLITKCDLVSGMSEFCGQLPPESLDQPMGLLNRELDADVTRLLERFSLSVDRGLGMLRLLLLHRHSPTPPTGRLLLLPDRLRSLRPGLDLFMPAAFGRNHYQETPLLRGIYLCSALPVRSSSPAVAGEMHPAGVARAPFLHDFFEKVLPRDRGLWSPSARALKWRHLSGNLALVGWLLVGVSLCAMLTCAFVKNIGVLRQASAAAVGAPQLKGDTAADLAALETMRRAIVEVEQKNRNWWVPRFGLSRSDQVEQALKGRYCQQYRSYLLAPFDAEMTATLDALSPALPDSAYGGLVLHLSRRCNLLKARLAGEDPSDMAARPVPQYRVLASQAQGWSDPAGGTLYLSYVAWLVDPAQIAEELQRLQLLLKRLVLLKGGDFGWVIGYVNQEEKGAPISLRDFWGGSRSLPDEFALAPSFTRNGRERITALLGELGAAYPDRSAVERARGAFWRSYRQAAFNAWQTFAAQLPNGAHRLLAPREWQSAAAAMAGEQGPYFSFMRRALSELQPFDGSDPLPVWIAGLYRFQALKGAGPGGVASSLAGQASRVAGSIGRLGGKKDGLPDGDPGANPAREYLNAVARIAPVAKSRALAHRMALQAFSDSSEGGKSPLFQAAEAAQRLNQLLVQGQGDDTFARLVYGPITFYGTYIRMETACALQAQWEQTVLKEVQGSRDPQTLQYLLGKDGPVWKYVGDYANPFIAWSPARGYYPKSALGGAIPFKPEFYSFLAQGGRAKVAAAAGTPKPVYQVTIKGLPTDANAEARIKPQGTRLELHCATGVQAMVNMNYPVSRPFIYMPEACSDVVLQIEVGDTTLTRRYSGSRGFPEFLRDFPAGRHTFYPRNFPREKEVLERLGVRFIKVNYQLFGAGDLSAQQAEPLPARVPVKIAECWD</sequence>
<feature type="domain" description="Type VI secretion system component TssM1 N-terminal" evidence="4">
    <location>
        <begin position="192"/>
        <end position="436"/>
    </location>
</feature>
<evidence type="ECO:0000256" key="1">
    <source>
        <dbReference type="SAM" id="Coils"/>
    </source>
</evidence>
<dbReference type="EMBL" id="CP076724">
    <property type="protein sequence ID" value="QWV98596.1"/>
    <property type="molecule type" value="Genomic_DNA"/>
</dbReference>
<gene>
    <name evidence="5" type="ORF">KP005_04720</name>
</gene>
<feature type="compositionally biased region" description="Low complexity" evidence="2">
    <location>
        <begin position="66"/>
        <end position="78"/>
    </location>
</feature>
<evidence type="ECO:0000256" key="2">
    <source>
        <dbReference type="SAM" id="MobiDB-lite"/>
    </source>
</evidence>
<dbReference type="PANTHER" id="PTHR36153:SF1">
    <property type="entry name" value="TYPE VI SECRETION SYSTEM COMPONENT TSSM1"/>
    <property type="match status" value="1"/>
</dbReference>
<dbReference type="CDD" id="cd00882">
    <property type="entry name" value="Ras_like_GTPase"/>
    <property type="match status" value="1"/>
</dbReference>
<protein>
    <submittedName>
        <fullName evidence="5">Type VI secretion system protein ImpL</fullName>
    </submittedName>
</protein>
<keyword evidence="3" id="KW-1133">Transmembrane helix</keyword>
<evidence type="ECO:0000313" key="5">
    <source>
        <dbReference type="EMBL" id="QWV98596.1"/>
    </source>
</evidence>
<feature type="transmembrane region" description="Helical" evidence="3">
    <location>
        <begin position="431"/>
        <end position="454"/>
    </location>
</feature>
<dbReference type="InterPro" id="IPR053156">
    <property type="entry name" value="T6SS_TssM-like"/>
</dbReference>
<accession>A0ABX8JN57</accession>
<feature type="transmembrane region" description="Helical" evidence="3">
    <location>
        <begin position="12"/>
        <end position="32"/>
    </location>
</feature>
<keyword evidence="3" id="KW-0812">Transmembrane</keyword>